<evidence type="ECO:0000256" key="2">
    <source>
        <dbReference type="SAM" id="Phobius"/>
    </source>
</evidence>
<keyword evidence="2" id="KW-1133">Transmembrane helix</keyword>
<keyword evidence="2" id="KW-0812">Transmembrane</keyword>
<reference evidence="3 4" key="1">
    <citation type="journal article" date="2015" name="Genome Announc.">
        <title>Expanding the biotechnology potential of lactobacilli through comparative genomics of 213 strains and associated genera.</title>
        <authorList>
            <person name="Sun Z."/>
            <person name="Harris H.M."/>
            <person name="McCann A."/>
            <person name="Guo C."/>
            <person name="Argimon S."/>
            <person name="Zhang W."/>
            <person name="Yang X."/>
            <person name="Jeffery I.B."/>
            <person name="Cooney J.C."/>
            <person name="Kagawa T.F."/>
            <person name="Liu W."/>
            <person name="Song Y."/>
            <person name="Salvetti E."/>
            <person name="Wrobel A."/>
            <person name="Rasinkangas P."/>
            <person name="Parkhill J."/>
            <person name="Rea M.C."/>
            <person name="O'Sullivan O."/>
            <person name="Ritari J."/>
            <person name="Douillard F.P."/>
            <person name="Paul Ross R."/>
            <person name="Yang R."/>
            <person name="Briner A.E."/>
            <person name="Felis G.E."/>
            <person name="de Vos W.M."/>
            <person name="Barrangou R."/>
            <person name="Klaenhammer T.R."/>
            <person name="Caufield P.W."/>
            <person name="Cui Y."/>
            <person name="Zhang H."/>
            <person name="O'Toole P.W."/>
        </authorList>
    </citation>
    <scope>NUCLEOTIDE SEQUENCE [LARGE SCALE GENOMIC DNA]</scope>
    <source>
        <strain evidence="3 4">DSM 15945</strain>
    </source>
</reference>
<feature type="region of interest" description="Disordered" evidence="1">
    <location>
        <begin position="176"/>
        <end position="202"/>
    </location>
</feature>
<name>A0A0R1TYN1_9LACO</name>
<dbReference type="AlphaFoldDB" id="A0A0R1TYN1"/>
<feature type="transmembrane region" description="Helical" evidence="2">
    <location>
        <begin position="27"/>
        <end position="49"/>
    </location>
</feature>
<dbReference type="Proteomes" id="UP000051922">
    <property type="component" value="Unassembled WGS sequence"/>
</dbReference>
<dbReference type="EMBL" id="AZFJ01000046">
    <property type="protein sequence ID" value="KRL86246.1"/>
    <property type="molecule type" value="Genomic_DNA"/>
</dbReference>
<keyword evidence="4" id="KW-1185">Reference proteome</keyword>
<proteinExistence type="predicted"/>
<evidence type="ECO:0000313" key="4">
    <source>
        <dbReference type="Proteomes" id="UP000051922"/>
    </source>
</evidence>
<gene>
    <name evidence="3" type="ORF">FC50_GL000994</name>
</gene>
<protein>
    <submittedName>
        <fullName evidence="3">Uncharacterized protein</fullName>
    </submittedName>
</protein>
<accession>A0A0R1TYN1</accession>
<sequence length="222" mass="25232">MVALIFVVITVGVRTQGHRQPHAMRDMTISLAIVFVMVCVIILLVWAIVHATGKPRVSLTASGITYQHFGNVTTASWSDITHFELRTVPDYNYGSRSLYIVCVRNPAQYGLRATTRSARSQKRARFWVGQRPQYYQAELPGTILVIPLRSLGVEPQRFSQLVTQCWQKFVTTAGVRDHDHNSVGTPTQADDDHQQHRSPTAARMDRYITCHHVFAPRPRRPR</sequence>
<evidence type="ECO:0000256" key="1">
    <source>
        <dbReference type="SAM" id="MobiDB-lite"/>
    </source>
</evidence>
<dbReference type="RefSeq" id="WP_162256039.1">
    <property type="nucleotide sequence ID" value="NZ_AZFJ01000046.1"/>
</dbReference>
<organism evidence="3 4">
    <name type="scientific">Lacticaseibacillus pantheris DSM 15945 = JCM 12539 = NBRC 106106</name>
    <dbReference type="NCBI Taxonomy" id="1423783"/>
    <lineage>
        <taxon>Bacteria</taxon>
        <taxon>Bacillati</taxon>
        <taxon>Bacillota</taxon>
        <taxon>Bacilli</taxon>
        <taxon>Lactobacillales</taxon>
        <taxon>Lactobacillaceae</taxon>
        <taxon>Lacticaseibacillus</taxon>
    </lineage>
</organism>
<keyword evidence="2" id="KW-0472">Membrane</keyword>
<comment type="caution">
    <text evidence="3">The sequence shown here is derived from an EMBL/GenBank/DDBJ whole genome shotgun (WGS) entry which is preliminary data.</text>
</comment>
<evidence type="ECO:0000313" key="3">
    <source>
        <dbReference type="EMBL" id="KRL86246.1"/>
    </source>
</evidence>